<evidence type="ECO:0000313" key="3">
    <source>
        <dbReference type="Proteomes" id="UP000266723"/>
    </source>
</evidence>
<dbReference type="EMBL" id="QGKV02001507">
    <property type="protein sequence ID" value="KAF3532484.1"/>
    <property type="molecule type" value="Genomic_DNA"/>
</dbReference>
<comment type="caution">
    <text evidence="2">The sequence shown here is derived from an EMBL/GenBank/DDBJ whole genome shotgun (WGS) entry which is preliminary data.</text>
</comment>
<accession>A0ABQ7BJP3</accession>
<evidence type="ECO:0000256" key="1">
    <source>
        <dbReference type="SAM" id="MobiDB-lite"/>
    </source>
</evidence>
<keyword evidence="3" id="KW-1185">Reference proteome</keyword>
<name>A0ABQ7BJP3_BRACR</name>
<protein>
    <submittedName>
        <fullName evidence="2">Uncharacterized protein</fullName>
    </submittedName>
</protein>
<evidence type="ECO:0000313" key="2">
    <source>
        <dbReference type="EMBL" id="KAF3532484.1"/>
    </source>
</evidence>
<feature type="region of interest" description="Disordered" evidence="1">
    <location>
        <begin position="23"/>
        <end position="78"/>
    </location>
</feature>
<reference evidence="2 3" key="1">
    <citation type="journal article" date="2020" name="BMC Genomics">
        <title>Intraspecific diversification of the crop wild relative Brassica cretica Lam. using demographic model selection.</title>
        <authorList>
            <person name="Kioukis A."/>
            <person name="Michalopoulou V.A."/>
            <person name="Briers L."/>
            <person name="Pirintsos S."/>
            <person name="Studholme D.J."/>
            <person name="Pavlidis P."/>
            <person name="Sarris P.F."/>
        </authorList>
    </citation>
    <scope>NUCLEOTIDE SEQUENCE [LARGE SCALE GENOMIC DNA]</scope>
    <source>
        <strain evidence="3">cv. PFS-1207/04</strain>
    </source>
</reference>
<organism evidence="2 3">
    <name type="scientific">Brassica cretica</name>
    <name type="common">Mustard</name>
    <dbReference type="NCBI Taxonomy" id="69181"/>
    <lineage>
        <taxon>Eukaryota</taxon>
        <taxon>Viridiplantae</taxon>
        <taxon>Streptophyta</taxon>
        <taxon>Embryophyta</taxon>
        <taxon>Tracheophyta</taxon>
        <taxon>Spermatophyta</taxon>
        <taxon>Magnoliopsida</taxon>
        <taxon>eudicotyledons</taxon>
        <taxon>Gunneridae</taxon>
        <taxon>Pentapetalae</taxon>
        <taxon>rosids</taxon>
        <taxon>malvids</taxon>
        <taxon>Brassicales</taxon>
        <taxon>Brassicaceae</taxon>
        <taxon>Brassiceae</taxon>
        <taxon>Brassica</taxon>
    </lineage>
</organism>
<sequence>MEELTTHIRGSLQPALHTIKRYRSSQAHQANHRGSEEIKHTATSSRLSKEILKTPLTPKELHYRPSSGGDETRWTPEKEKRLSVLSSCF</sequence>
<gene>
    <name evidence="2" type="ORF">DY000_02038389</name>
</gene>
<proteinExistence type="predicted"/>
<dbReference type="Proteomes" id="UP000266723">
    <property type="component" value="Unassembled WGS sequence"/>
</dbReference>